<dbReference type="OrthoDB" id="5392974at2759"/>
<accession>A0A8E2F6F9</accession>
<feature type="transmembrane region" description="Helical" evidence="5">
    <location>
        <begin position="234"/>
        <end position="261"/>
    </location>
</feature>
<dbReference type="AlphaFoldDB" id="A0A8E2F6F9"/>
<comment type="subcellular location">
    <subcellularLocation>
        <location evidence="1">Membrane</location>
        <topology evidence="1">Multi-pass membrane protein</topology>
    </subcellularLocation>
</comment>
<dbReference type="Gene3D" id="1.20.58.340">
    <property type="entry name" value="Magnesium transport protein CorA, transmembrane region"/>
    <property type="match status" value="1"/>
</dbReference>
<gene>
    <name evidence="6" type="ORF">AOQ84DRAFT_189037</name>
</gene>
<evidence type="ECO:0000256" key="3">
    <source>
        <dbReference type="ARBA" id="ARBA00022989"/>
    </source>
</evidence>
<evidence type="ECO:0000256" key="4">
    <source>
        <dbReference type="ARBA" id="ARBA00023136"/>
    </source>
</evidence>
<reference evidence="6 7" key="1">
    <citation type="journal article" date="2016" name="Nat. Commun.">
        <title>Ectomycorrhizal ecology is imprinted in the genome of the dominant symbiotic fungus Cenococcum geophilum.</title>
        <authorList>
            <consortium name="DOE Joint Genome Institute"/>
            <person name="Peter M."/>
            <person name="Kohler A."/>
            <person name="Ohm R.A."/>
            <person name="Kuo A."/>
            <person name="Krutzmann J."/>
            <person name="Morin E."/>
            <person name="Arend M."/>
            <person name="Barry K.W."/>
            <person name="Binder M."/>
            <person name="Choi C."/>
            <person name="Clum A."/>
            <person name="Copeland A."/>
            <person name="Grisel N."/>
            <person name="Haridas S."/>
            <person name="Kipfer T."/>
            <person name="LaButti K."/>
            <person name="Lindquist E."/>
            <person name="Lipzen A."/>
            <person name="Maire R."/>
            <person name="Meier B."/>
            <person name="Mihaltcheva S."/>
            <person name="Molinier V."/>
            <person name="Murat C."/>
            <person name="Poggeler S."/>
            <person name="Quandt C.A."/>
            <person name="Sperisen C."/>
            <person name="Tritt A."/>
            <person name="Tisserant E."/>
            <person name="Crous P.W."/>
            <person name="Henrissat B."/>
            <person name="Nehls U."/>
            <person name="Egli S."/>
            <person name="Spatafora J.W."/>
            <person name="Grigoriev I.V."/>
            <person name="Martin F.M."/>
        </authorList>
    </citation>
    <scope>NUCLEOTIDE SEQUENCE [LARGE SCALE GENOMIC DNA]</scope>
    <source>
        <strain evidence="6 7">CBS 207.34</strain>
    </source>
</reference>
<dbReference type="InterPro" id="IPR045863">
    <property type="entry name" value="CorA_TM1_TM2"/>
</dbReference>
<evidence type="ECO:0000256" key="2">
    <source>
        <dbReference type="ARBA" id="ARBA00022692"/>
    </source>
</evidence>
<dbReference type="GO" id="GO:0016020">
    <property type="term" value="C:membrane"/>
    <property type="evidence" value="ECO:0007669"/>
    <property type="project" value="UniProtKB-SubCell"/>
</dbReference>
<dbReference type="SUPFAM" id="SSF144083">
    <property type="entry name" value="Magnesium transport protein CorA, transmembrane region"/>
    <property type="match status" value="1"/>
</dbReference>
<sequence length="331" mass="38219">MFYRSECGWDKHPQTAFVADFQASTVTYILVGCPSKAKSRIVEEVQSGASLMERPLGLDALLLDECLNAWKEQVNHYRSRLLSYEYQNPVMVPSPEDSSYRLQPTQEVTDATSQLHNLCSDIHRMFEHLADLEERGKFLRDTYRRYIDAIHENNKYKDKEWPLDKPYSVEDSLKYLISGADICKRWAANYKSRTHLYENMLYHTAAQEDNRVNGENAKTNIRIANLTKDDNKSVIALSVLAMLFLPGTFVAGIFSMTFFAAGSAQGFAVSKWFWLYFVITVPLTVIVFISWWVWKQRETLMKAARRDSQTDVEQGHELGGIPLPRYELRSQ</sequence>
<evidence type="ECO:0000313" key="7">
    <source>
        <dbReference type="Proteomes" id="UP000250140"/>
    </source>
</evidence>
<keyword evidence="4 5" id="KW-0472">Membrane</keyword>
<keyword evidence="2 5" id="KW-0812">Transmembrane</keyword>
<proteinExistence type="predicted"/>
<dbReference type="Proteomes" id="UP000250140">
    <property type="component" value="Unassembled WGS sequence"/>
</dbReference>
<organism evidence="6 7">
    <name type="scientific">Glonium stellatum</name>
    <dbReference type="NCBI Taxonomy" id="574774"/>
    <lineage>
        <taxon>Eukaryota</taxon>
        <taxon>Fungi</taxon>
        <taxon>Dikarya</taxon>
        <taxon>Ascomycota</taxon>
        <taxon>Pezizomycotina</taxon>
        <taxon>Dothideomycetes</taxon>
        <taxon>Pleosporomycetidae</taxon>
        <taxon>Gloniales</taxon>
        <taxon>Gloniaceae</taxon>
        <taxon>Glonium</taxon>
    </lineage>
</organism>
<evidence type="ECO:0000313" key="6">
    <source>
        <dbReference type="EMBL" id="OCL11431.1"/>
    </source>
</evidence>
<evidence type="ECO:0000256" key="5">
    <source>
        <dbReference type="SAM" id="Phobius"/>
    </source>
</evidence>
<name>A0A8E2F6F9_9PEZI</name>
<protein>
    <submittedName>
        <fullName evidence="6">Uncharacterized protein</fullName>
    </submittedName>
</protein>
<keyword evidence="3 5" id="KW-1133">Transmembrane helix</keyword>
<evidence type="ECO:0000256" key="1">
    <source>
        <dbReference type="ARBA" id="ARBA00004141"/>
    </source>
</evidence>
<dbReference type="EMBL" id="KV749045">
    <property type="protein sequence ID" value="OCL11431.1"/>
    <property type="molecule type" value="Genomic_DNA"/>
</dbReference>
<feature type="transmembrane region" description="Helical" evidence="5">
    <location>
        <begin position="273"/>
        <end position="294"/>
    </location>
</feature>
<keyword evidence="7" id="KW-1185">Reference proteome</keyword>
<dbReference type="PROSITE" id="PS51257">
    <property type="entry name" value="PROKAR_LIPOPROTEIN"/>
    <property type="match status" value="1"/>
</dbReference>